<evidence type="ECO:0000313" key="2">
    <source>
        <dbReference type="Proteomes" id="UP000297527"/>
    </source>
</evidence>
<comment type="caution">
    <text evidence="1">The sequence shown here is derived from an EMBL/GenBank/DDBJ whole genome shotgun (WGS) entry which is preliminary data.</text>
</comment>
<dbReference type="AlphaFoldDB" id="A0A4Z1H617"/>
<accession>A0A4Z1H617</accession>
<protein>
    <submittedName>
        <fullName evidence="1">Uncharacterized protein</fullName>
    </submittedName>
</protein>
<organism evidence="1 2">
    <name type="scientific">Botryotinia convoluta</name>
    <dbReference type="NCBI Taxonomy" id="54673"/>
    <lineage>
        <taxon>Eukaryota</taxon>
        <taxon>Fungi</taxon>
        <taxon>Dikarya</taxon>
        <taxon>Ascomycota</taxon>
        <taxon>Pezizomycotina</taxon>
        <taxon>Leotiomycetes</taxon>
        <taxon>Helotiales</taxon>
        <taxon>Sclerotiniaceae</taxon>
        <taxon>Botryotinia</taxon>
    </lineage>
</organism>
<evidence type="ECO:0000313" key="1">
    <source>
        <dbReference type="EMBL" id="TGO44009.1"/>
    </source>
</evidence>
<name>A0A4Z1H617_9HELO</name>
<reference evidence="1 2" key="1">
    <citation type="submission" date="2017-12" db="EMBL/GenBank/DDBJ databases">
        <title>Comparative genomics of Botrytis spp.</title>
        <authorList>
            <person name="Valero-Jimenez C.A."/>
            <person name="Tapia P."/>
            <person name="Veloso J."/>
            <person name="Silva-Moreno E."/>
            <person name="Staats M."/>
            <person name="Valdes J.H."/>
            <person name="Van Kan J.A.L."/>
        </authorList>
    </citation>
    <scope>NUCLEOTIDE SEQUENCE [LARGE SCALE GENOMIC DNA]</scope>
    <source>
        <strain evidence="1 2">MUCL11595</strain>
    </source>
</reference>
<sequence>MQRGRRRVMPNAKPAIIACEEYWRRKVFGVSGHGMLGYEALSIAIFYGQVMKKTFDTSLCNERNTW</sequence>
<dbReference type="EMBL" id="PQXN01000657">
    <property type="protein sequence ID" value="TGO44009.1"/>
    <property type="molecule type" value="Genomic_DNA"/>
</dbReference>
<keyword evidence="2" id="KW-1185">Reference proteome</keyword>
<gene>
    <name evidence="1" type="ORF">BCON_0659g00030</name>
</gene>
<dbReference type="Proteomes" id="UP000297527">
    <property type="component" value="Unassembled WGS sequence"/>
</dbReference>
<proteinExistence type="predicted"/>